<dbReference type="EMBL" id="MU003493">
    <property type="protein sequence ID" value="KAF2476877.1"/>
    <property type="molecule type" value="Genomic_DNA"/>
</dbReference>
<comment type="caution">
    <text evidence="1">The sequence shown here is derived from an EMBL/GenBank/DDBJ whole genome shotgun (WGS) entry which is preliminary data.</text>
</comment>
<dbReference type="Proteomes" id="UP000799755">
    <property type="component" value="Unassembled WGS sequence"/>
</dbReference>
<keyword evidence="2" id="KW-1185">Reference proteome</keyword>
<sequence length="130" mass="14648">MTRIELGPPVNAMVGTRDSAPGGTRRSNPKKRAADKSRVNRILHALEREDVDLVNSMLEECNLPDISRLVHVLNLSRTQPKTSIFQEFISALPKLCKIILAFVLLKMLLTMLFAMLLAARAEKFLNRTFC</sequence>
<name>A0ACB6RED8_9PLEO</name>
<protein>
    <submittedName>
        <fullName evidence="1">Uncharacterized protein</fullName>
    </submittedName>
</protein>
<organism evidence="1 2">
    <name type="scientific">Lindgomyces ingoldianus</name>
    <dbReference type="NCBI Taxonomy" id="673940"/>
    <lineage>
        <taxon>Eukaryota</taxon>
        <taxon>Fungi</taxon>
        <taxon>Dikarya</taxon>
        <taxon>Ascomycota</taxon>
        <taxon>Pezizomycotina</taxon>
        <taxon>Dothideomycetes</taxon>
        <taxon>Pleosporomycetidae</taxon>
        <taxon>Pleosporales</taxon>
        <taxon>Lindgomycetaceae</taxon>
        <taxon>Lindgomyces</taxon>
    </lineage>
</organism>
<reference evidence="1" key="1">
    <citation type="journal article" date="2020" name="Stud. Mycol.">
        <title>101 Dothideomycetes genomes: a test case for predicting lifestyles and emergence of pathogens.</title>
        <authorList>
            <person name="Haridas S."/>
            <person name="Albert R."/>
            <person name="Binder M."/>
            <person name="Bloem J."/>
            <person name="Labutti K."/>
            <person name="Salamov A."/>
            <person name="Andreopoulos B."/>
            <person name="Baker S."/>
            <person name="Barry K."/>
            <person name="Bills G."/>
            <person name="Bluhm B."/>
            <person name="Cannon C."/>
            <person name="Castanera R."/>
            <person name="Culley D."/>
            <person name="Daum C."/>
            <person name="Ezra D."/>
            <person name="Gonzalez J."/>
            <person name="Henrissat B."/>
            <person name="Kuo A."/>
            <person name="Liang C."/>
            <person name="Lipzen A."/>
            <person name="Lutzoni F."/>
            <person name="Magnuson J."/>
            <person name="Mondo S."/>
            <person name="Nolan M."/>
            <person name="Ohm R."/>
            <person name="Pangilinan J."/>
            <person name="Park H.-J."/>
            <person name="Ramirez L."/>
            <person name="Alfaro M."/>
            <person name="Sun H."/>
            <person name="Tritt A."/>
            <person name="Yoshinaga Y."/>
            <person name="Zwiers L.-H."/>
            <person name="Turgeon B."/>
            <person name="Goodwin S."/>
            <person name="Spatafora J."/>
            <person name="Crous P."/>
            <person name="Grigoriev I."/>
        </authorList>
    </citation>
    <scope>NUCLEOTIDE SEQUENCE</scope>
    <source>
        <strain evidence="1">ATCC 200398</strain>
    </source>
</reference>
<evidence type="ECO:0000313" key="2">
    <source>
        <dbReference type="Proteomes" id="UP000799755"/>
    </source>
</evidence>
<proteinExistence type="predicted"/>
<accession>A0ACB6RED8</accession>
<evidence type="ECO:0000313" key="1">
    <source>
        <dbReference type="EMBL" id="KAF2476877.1"/>
    </source>
</evidence>
<gene>
    <name evidence="1" type="ORF">BDR25DRAFT_309226</name>
</gene>